<feature type="transmembrane region" description="Helical" evidence="3">
    <location>
        <begin position="137"/>
        <end position="159"/>
    </location>
</feature>
<feature type="domain" description="Major facilitator superfamily (MFS) profile" evidence="4">
    <location>
        <begin position="72"/>
        <end position="485"/>
    </location>
</feature>
<feature type="transmembrane region" description="Helical" evidence="3">
    <location>
        <begin position="396"/>
        <end position="419"/>
    </location>
</feature>
<keyword evidence="3" id="KW-0812">Transmembrane</keyword>
<accession>A0A6A7G8J7</accession>
<dbReference type="SUPFAM" id="SSF103473">
    <property type="entry name" value="MFS general substrate transporter"/>
    <property type="match status" value="1"/>
</dbReference>
<dbReference type="Pfam" id="PF07690">
    <property type="entry name" value="MFS_1"/>
    <property type="match status" value="1"/>
</dbReference>
<protein>
    <submittedName>
        <fullName evidence="5">Monocarboxylate transporter 1-like</fullName>
    </submittedName>
</protein>
<dbReference type="GO" id="GO:0016020">
    <property type="term" value="C:membrane"/>
    <property type="evidence" value="ECO:0007669"/>
    <property type="project" value="UniProtKB-SubCell"/>
</dbReference>
<dbReference type="InterPro" id="IPR036259">
    <property type="entry name" value="MFS_trans_sf"/>
</dbReference>
<feature type="transmembrane region" description="Helical" evidence="3">
    <location>
        <begin position="459"/>
        <end position="479"/>
    </location>
</feature>
<dbReference type="AlphaFoldDB" id="A0A6A7G8J7"/>
<dbReference type="PANTHER" id="PTHR11360:SF306">
    <property type="entry name" value="RE01051P"/>
    <property type="match status" value="1"/>
</dbReference>
<feature type="transmembrane region" description="Helical" evidence="3">
    <location>
        <begin position="431"/>
        <end position="453"/>
    </location>
</feature>
<feature type="transmembrane region" description="Helical" evidence="3">
    <location>
        <begin position="70"/>
        <end position="90"/>
    </location>
</feature>
<sequence>MPGNDEEELKLKELKSKDGCQDKDEKSMELKEKGSGEDKAGGQDPAELVVAIRKKSSSASHILPDVKDRGYAWVIIAVMFLSNVVTAGYIKSFGVTFNAISEAYPGTTAASGGLLMALLAGCRSLLAPAVGAAAVQFGYRCVMMFGVLLCSTALFSSYFCPTVAWLSLTLGAMMGVGMCSIETSQIVVLSEYFQNKKEIANSIRVSGNPLGGAALPFLLILLFEYYGLKLTYIILSALFLQLSVLIFLIRPYKIQQKIVQAKRIRAAKASMAFEEEMQQEIQPEELPKPEKVKKFDLKLFLNPLYWSHIFMMVGYAVALPQVQYFVPILGKSINLSPTQNSIILAYQAIFDSLCRLAIGYLLNKKLFKKTHCFIACALVGGLGICLIPLAGGFWGIMVTITIFSLGSSGFFATLIVILIDQFGRNNSASSFGFIRMTQGILNFVYPPILGLMIDVTGNFWLTFLSMGVGMAVGGLAIALQPCVIRAAKMDVKLL</sequence>
<reference evidence="5" key="1">
    <citation type="submission" date="2017-11" db="EMBL/GenBank/DDBJ databases">
        <title>The sensing device of the deep-sea amphipod.</title>
        <authorList>
            <person name="Kobayashi H."/>
            <person name="Nagahama T."/>
            <person name="Arai W."/>
            <person name="Sasagawa Y."/>
            <person name="Umeda M."/>
            <person name="Hayashi T."/>
            <person name="Nikaido I."/>
            <person name="Watanabe H."/>
            <person name="Oguri K."/>
            <person name="Kitazato H."/>
            <person name="Fujioka K."/>
            <person name="Kido Y."/>
            <person name="Takami H."/>
        </authorList>
    </citation>
    <scope>NUCLEOTIDE SEQUENCE</scope>
    <source>
        <tissue evidence="5">Whole body</tissue>
    </source>
</reference>
<keyword evidence="3" id="KW-0472">Membrane</keyword>
<feature type="transmembrane region" description="Helical" evidence="3">
    <location>
        <begin position="342"/>
        <end position="363"/>
    </location>
</feature>
<feature type="transmembrane region" description="Helical" evidence="3">
    <location>
        <begin position="370"/>
        <end position="390"/>
    </location>
</feature>
<evidence type="ECO:0000256" key="1">
    <source>
        <dbReference type="ARBA" id="ARBA00004141"/>
    </source>
</evidence>
<feature type="region of interest" description="Disordered" evidence="2">
    <location>
        <begin position="1"/>
        <end position="43"/>
    </location>
</feature>
<organism evidence="5">
    <name type="scientific">Hirondellea gigas</name>
    <dbReference type="NCBI Taxonomy" id="1518452"/>
    <lineage>
        <taxon>Eukaryota</taxon>
        <taxon>Metazoa</taxon>
        <taxon>Ecdysozoa</taxon>
        <taxon>Arthropoda</taxon>
        <taxon>Crustacea</taxon>
        <taxon>Multicrustacea</taxon>
        <taxon>Malacostraca</taxon>
        <taxon>Eumalacostraca</taxon>
        <taxon>Peracarida</taxon>
        <taxon>Amphipoda</taxon>
        <taxon>Amphilochidea</taxon>
        <taxon>Lysianassida</taxon>
        <taxon>Lysianassidira</taxon>
        <taxon>Lysianassoidea</taxon>
        <taxon>Lysianassidae</taxon>
        <taxon>Hirondellea</taxon>
    </lineage>
</organism>
<name>A0A6A7G8J7_9CRUS</name>
<dbReference type="PROSITE" id="PS50850">
    <property type="entry name" value="MFS"/>
    <property type="match status" value="1"/>
</dbReference>
<evidence type="ECO:0000313" key="5">
    <source>
        <dbReference type="EMBL" id="LAC27236.1"/>
    </source>
</evidence>
<feature type="compositionally biased region" description="Basic and acidic residues" evidence="2">
    <location>
        <begin position="9"/>
        <end position="41"/>
    </location>
</feature>
<dbReference type="InterPro" id="IPR020846">
    <property type="entry name" value="MFS_dom"/>
</dbReference>
<keyword evidence="3" id="KW-1133">Transmembrane helix</keyword>
<dbReference type="PANTHER" id="PTHR11360">
    <property type="entry name" value="MONOCARBOXYLATE TRANSPORTER"/>
    <property type="match status" value="1"/>
</dbReference>
<evidence type="ECO:0000259" key="4">
    <source>
        <dbReference type="PROSITE" id="PS50850"/>
    </source>
</evidence>
<feature type="transmembrane region" description="Helical" evidence="3">
    <location>
        <begin position="232"/>
        <end position="249"/>
    </location>
</feature>
<dbReference type="GO" id="GO:0008028">
    <property type="term" value="F:monocarboxylic acid transmembrane transporter activity"/>
    <property type="evidence" value="ECO:0007669"/>
    <property type="project" value="TreeGrafter"/>
</dbReference>
<dbReference type="InterPro" id="IPR011701">
    <property type="entry name" value="MFS"/>
</dbReference>
<dbReference type="Gene3D" id="1.20.1250.20">
    <property type="entry name" value="MFS general substrate transporter like domains"/>
    <property type="match status" value="1"/>
</dbReference>
<evidence type="ECO:0000256" key="3">
    <source>
        <dbReference type="SAM" id="Phobius"/>
    </source>
</evidence>
<feature type="transmembrane region" description="Helical" evidence="3">
    <location>
        <begin position="110"/>
        <end position="130"/>
    </location>
</feature>
<feature type="transmembrane region" description="Helical" evidence="3">
    <location>
        <begin position="303"/>
        <end position="322"/>
    </location>
</feature>
<evidence type="ECO:0000256" key="2">
    <source>
        <dbReference type="SAM" id="MobiDB-lite"/>
    </source>
</evidence>
<dbReference type="EMBL" id="IACT01008124">
    <property type="protein sequence ID" value="LAC27236.1"/>
    <property type="molecule type" value="mRNA"/>
</dbReference>
<dbReference type="InterPro" id="IPR050327">
    <property type="entry name" value="Proton-linked_MCT"/>
</dbReference>
<feature type="transmembrane region" description="Helical" evidence="3">
    <location>
        <begin position="165"/>
        <end position="189"/>
    </location>
</feature>
<feature type="transmembrane region" description="Helical" evidence="3">
    <location>
        <begin position="210"/>
        <end position="226"/>
    </location>
</feature>
<comment type="subcellular location">
    <subcellularLocation>
        <location evidence="1">Membrane</location>
        <topology evidence="1">Multi-pass membrane protein</topology>
    </subcellularLocation>
</comment>
<proteinExistence type="evidence at transcript level"/>